<dbReference type="Proteomes" id="UP000632740">
    <property type="component" value="Unassembled WGS sequence"/>
</dbReference>
<dbReference type="GO" id="GO:0016616">
    <property type="term" value="F:oxidoreductase activity, acting on the CH-OH group of donors, NAD or NADP as acceptor"/>
    <property type="evidence" value="ECO:0007669"/>
    <property type="project" value="TreeGrafter"/>
</dbReference>
<keyword evidence="2" id="KW-0560">Oxidoreductase</keyword>
<dbReference type="PANTHER" id="PTHR42760:SF133">
    <property type="entry name" value="3-OXOACYL-[ACYL-CARRIER-PROTEIN] REDUCTASE"/>
    <property type="match status" value="1"/>
</dbReference>
<feature type="region of interest" description="Disordered" evidence="4">
    <location>
        <begin position="1"/>
        <end position="23"/>
    </location>
</feature>
<dbReference type="SUPFAM" id="SSF51735">
    <property type="entry name" value="NAD(P)-binding Rossmann-fold domains"/>
    <property type="match status" value="1"/>
</dbReference>
<reference evidence="6" key="1">
    <citation type="submission" date="2021-01" db="EMBL/GenBank/DDBJ databases">
        <title>Whole genome shotgun sequence of Cellulomonas chitinilytica NBRC 110799.</title>
        <authorList>
            <person name="Komaki H."/>
            <person name="Tamura T."/>
        </authorList>
    </citation>
    <scope>NUCLEOTIDE SEQUENCE</scope>
    <source>
        <strain evidence="6">NBRC 110799</strain>
    </source>
</reference>
<dbReference type="InterPro" id="IPR036291">
    <property type="entry name" value="NAD(P)-bd_dom_sf"/>
</dbReference>
<comment type="caution">
    <text evidence="6">The sequence shown here is derived from an EMBL/GenBank/DDBJ whole genome shotgun (WGS) entry which is preliminary data.</text>
</comment>
<feature type="domain" description="Ketoreductase" evidence="5">
    <location>
        <begin position="42"/>
        <end position="256"/>
    </location>
</feature>
<evidence type="ECO:0000313" key="7">
    <source>
        <dbReference type="Proteomes" id="UP000632740"/>
    </source>
</evidence>
<gene>
    <name evidence="6" type="ORF">Cch01nite_21860</name>
</gene>
<organism evidence="6 7">
    <name type="scientific">Cellulomonas chitinilytica</name>
    <dbReference type="NCBI Taxonomy" id="398759"/>
    <lineage>
        <taxon>Bacteria</taxon>
        <taxon>Bacillati</taxon>
        <taxon>Actinomycetota</taxon>
        <taxon>Actinomycetes</taxon>
        <taxon>Micrococcales</taxon>
        <taxon>Cellulomonadaceae</taxon>
        <taxon>Cellulomonas</taxon>
    </lineage>
</organism>
<keyword evidence="7" id="KW-1185">Reference proteome</keyword>
<dbReference type="Gene3D" id="3.40.50.720">
    <property type="entry name" value="NAD(P)-binding Rossmann-like Domain"/>
    <property type="match status" value="1"/>
</dbReference>
<name>A0A919P1C4_9CELL</name>
<evidence type="ECO:0000259" key="5">
    <source>
        <dbReference type="SMART" id="SM00822"/>
    </source>
</evidence>
<dbReference type="EMBL" id="BONK01000007">
    <property type="protein sequence ID" value="GIG21462.1"/>
    <property type="molecule type" value="Genomic_DNA"/>
</dbReference>
<dbReference type="PANTHER" id="PTHR42760">
    <property type="entry name" value="SHORT-CHAIN DEHYDROGENASES/REDUCTASES FAMILY MEMBER"/>
    <property type="match status" value="1"/>
</dbReference>
<sequence>MYESYRIQPAGHKAGKRLPNAGPDATIDTGTPHHHWKATMPPVALVTGGNRGIGLGITRRLLTDGFAVSILATREEPADLLAELRADAGGDDRVRYVRGSVADLHDHARYVDDAVDAWGRLDLLVNNAGVAPTVRSDLLDATAESFDRVLGINLRGPYFLTQTFARRVVELRDKAAANRAEAGDVVPRPEDRPAPAQEESAPTAPVATIVNVSSISATTVSTNRGDYCVSKAGVAMATQLWAVRLAPEGIVVYEVRPGVIATDMTAGVTQKYDEMIENGLAPVNRWGRPADVAGAVAILASGQTPYSTGEVFHVDGGMHIPVL</sequence>
<evidence type="ECO:0000256" key="1">
    <source>
        <dbReference type="ARBA" id="ARBA00006484"/>
    </source>
</evidence>
<evidence type="ECO:0000256" key="4">
    <source>
        <dbReference type="SAM" id="MobiDB-lite"/>
    </source>
</evidence>
<evidence type="ECO:0000256" key="2">
    <source>
        <dbReference type="ARBA" id="ARBA00023002"/>
    </source>
</evidence>
<dbReference type="InterPro" id="IPR057326">
    <property type="entry name" value="KR_dom"/>
</dbReference>
<feature type="region of interest" description="Disordered" evidence="4">
    <location>
        <begin position="179"/>
        <end position="203"/>
    </location>
</feature>
<dbReference type="PRINTS" id="PR00081">
    <property type="entry name" value="GDHRDH"/>
</dbReference>
<proteinExistence type="inferred from homology"/>
<evidence type="ECO:0000313" key="6">
    <source>
        <dbReference type="EMBL" id="GIG21462.1"/>
    </source>
</evidence>
<dbReference type="Pfam" id="PF13561">
    <property type="entry name" value="adh_short_C2"/>
    <property type="match status" value="1"/>
</dbReference>
<evidence type="ECO:0000256" key="3">
    <source>
        <dbReference type="RuleBase" id="RU000363"/>
    </source>
</evidence>
<dbReference type="AlphaFoldDB" id="A0A919P1C4"/>
<dbReference type="SMART" id="SM00822">
    <property type="entry name" value="PKS_KR"/>
    <property type="match status" value="1"/>
</dbReference>
<comment type="similarity">
    <text evidence="1 3">Belongs to the short-chain dehydrogenases/reductases (SDR) family.</text>
</comment>
<dbReference type="InterPro" id="IPR002347">
    <property type="entry name" value="SDR_fam"/>
</dbReference>
<dbReference type="Pfam" id="PF00106">
    <property type="entry name" value="adh_short"/>
    <property type="match status" value="1"/>
</dbReference>
<accession>A0A919P1C4</accession>
<dbReference type="PRINTS" id="PR00080">
    <property type="entry name" value="SDRFAMILY"/>
</dbReference>
<protein>
    <submittedName>
        <fullName evidence="6">3-ketoacyl-ACP reductase</fullName>
    </submittedName>
</protein>